<reference evidence="5" key="1">
    <citation type="submission" date="2020-03" db="EMBL/GenBank/DDBJ databases">
        <title>A high-quality chromosome-level genome assembly of a woody plant with both climbing and erect habits, Rhamnella rubrinervis.</title>
        <authorList>
            <person name="Lu Z."/>
            <person name="Yang Y."/>
            <person name="Zhu X."/>
            <person name="Sun Y."/>
        </authorList>
    </citation>
    <scope>NUCLEOTIDE SEQUENCE</scope>
    <source>
        <strain evidence="5">BYM</strain>
        <tissue evidence="5">Leaf</tissue>
    </source>
</reference>
<dbReference type="GO" id="GO:0043531">
    <property type="term" value="F:ADP binding"/>
    <property type="evidence" value="ECO:0007669"/>
    <property type="project" value="InterPro"/>
</dbReference>
<evidence type="ECO:0000313" key="5">
    <source>
        <dbReference type="EMBL" id="KAF3439597.1"/>
    </source>
</evidence>
<dbReference type="Proteomes" id="UP000796880">
    <property type="component" value="Unassembled WGS sequence"/>
</dbReference>
<accession>A0A8K0EA88</accession>
<dbReference type="SUPFAM" id="SSF52058">
    <property type="entry name" value="L domain-like"/>
    <property type="match status" value="1"/>
</dbReference>
<gene>
    <name evidence="5" type="ORF">FNV43_RR17875</name>
</gene>
<dbReference type="Gene3D" id="3.80.10.10">
    <property type="entry name" value="Ribonuclease Inhibitor"/>
    <property type="match status" value="2"/>
</dbReference>
<dbReference type="InterPro" id="IPR001611">
    <property type="entry name" value="Leu-rich_rpt"/>
</dbReference>
<evidence type="ECO:0000256" key="2">
    <source>
        <dbReference type="ARBA" id="ARBA00022737"/>
    </source>
</evidence>
<dbReference type="InterPro" id="IPR058192">
    <property type="entry name" value="WHD_ROQ1-like"/>
</dbReference>
<dbReference type="Gene3D" id="3.40.50.300">
    <property type="entry name" value="P-loop containing nucleotide triphosphate hydrolases"/>
    <property type="match status" value="1"/>
</dbReference>
<dbReference type="Gene3D" id="1.10.8.430">
    <property type="entry name" value="Helical domain of apoptotic protease-activating factors"/>
    <property type="match status" value="1"/>
</dbReference>
<dbReference type="Pfam" id="PF23282">
    <property type="entry name" value="WHD_ROQ1"/>
    <property type="match status" value="1"/>
</dbReference>
<dbReference type="InterPro" id="IPR042197">
    <property type="entry name" value="Apaf_helical"/>
</dbReference>
<dbReference type="PROSITE" id="PS51450">
    <property type="entry name" value="LRR"/>
    <property type="match status" value="1"/>
</dbReference>
<dbReference type="SUPFAM" id="SSF52540">
    <property type="entry name" value="P-loop containing nucleoside triphosphate hydrolases"/>
    <property type="match status" value="1"/>
</dbReference>
<evidence type="ECO:0000259" key="4">
    <source>
        <dbReference type="Pfam" id="PF23282"/>
    </source>
</evidence>
<dbReference type="Pfam" id="PF13855">
    <property type="entry name" value="LRR_8"/>
    <property type="match status" value="1"/>
</dbReference>
<keyword evidence="1" id="KW-0433">Leucine-rich repeat</keyword>
<organism evidence="5 6">
    <name type="scientific">Rhamnella rubrinervis</name>
    <dbReference type="NCBI Taxonomy" id="2594499"/>
    <lineage>
        <taxon>Eukaryota</taxon>
        <taxon>Viridiplantae</taxon>
        <taxon>Streptophyta</taxon>
        <taxon>Embryophyta</taxon>
        <taxon>Tracheophyta</taxon>
        <taxon>Spermatophyta</taxon>
        <taxon>Magnoliopsida</taxon>
        <taxon>eudicotyledons</taxon>
        <taxon>Gunneridae</taxon>
        <taxon>Pentapetalae</taxon>
        <taxon>rosids</taxon>
        <taxon>fabids</taxon>
        <taxon>Rosales</taxon>
        <taxon>Rhamnaceae</taxon>
        <taxon>rhamnoid group</taxon>
        <taxon>Rhamneae</taxon>
        <taxon>Rhamnella</taxon>
    </lineage>
</organism>
<keyword evidence="2" id="KW-0677">Repeat</keyword>
<dbReference type="OrthoDB" id="1671985at2759"/>
<name>A0A8K0EA88_9ROSA</name>
<evidence type="ECO:0000259" key="3">
    <source>
        <dbReference type="Pfam" id="PF00931"/>
    </source>
</evidence>
<feature type="domain" description="Disease resistance protein Roq1-like winged-helix" evidence="4">
    <location>
        <begin position="247"/>
        <end position="332"/>
    </location>
</feature>
<sequence>MKGLFGMPPQLLELESHVPQSSDTDNVCFIGIHGMGGIGKSTLVEAYYMKMSHRFDGSSFLCVREVCNREANGLVVLQKQLLKDILEEDFRVDNFREGITIITSRLCAKKVLIILDDVNNPEQLEALADSHEWFGRESVIIVTTRNADLFKERYKIYRAQLLHNSEALQLFSWKVFKNSEPPAKFKEHSKEVVKYASNLPLALSQLGNCFVGKKDEIEWEGEWNEVRTSLKDGIFKKLKISFDELNEDYRPIFLDIACFFSGHNEDFVLSIMDKYGSHRKNQTRKNHGSRRINQARKILIDKSLLMSTQHDGKLQMHYLLQEMGKKIVRQESGNRLQNQSRIWDADDLCHILESHEEKLKKVEAIVANLEGSNMESTFEALPNMHNLRLLMINYLSNEFLLSFQLPEQQPWFDCIKRLYNLKVVDLSFSLSFTKLEGFSLVPNLEALILEDCKKLLEIDPSIGKLRKLVLLNLKFCENLVDLPEGINGLTALQTLKLSGCRKLKDLPDNLEQLKSLRDLELNDSGIKHLPSSIFLMENLKSVSCDEEMIKSAIRENIISGPTTGNCFIPGTFCTFLTRLDLSDCKLTGPEAFPEYFGKLVSLTYLDLSNNPLSVLPPMISGLSGLKSLSLERCKRIERLEPELLPSSLEVDGKMTALASLSRFLEDPRERRNVDFKFVVPQSDNELPSWFIDTSTTASISKRLDPNWRNSELIGFAMVFYCRADSSTKDKFSCNIKVCGSENCETTMDVGVIESRMSDHLFILYSRCEVILENIKQLEPPSCVTLEFTFLRACDRHRSSCCPCGIRLDRPNPKINPSVVRNTHYGVIHKYSGTANRILGQKLERKKNAQAKHLFSLSLMSWRLPGWIKVNVDAVFKPTKATIAMVVRDDKVDEFSMESLPFVIVDNIVAEQTNTAS</sequence>
<evidence type="ECO:0000313" key="6">
    <source>
        <dbReference type="Proteomes" id="UP000796880"/>
    </source>
</evidence>
<dbReference type="PANTHER" id="PTHR11017">
    <property type="entry name" value="LEUCINE-RICH REPEAT-CONTAINING PROTEIN"/>
    <property type="match status" value="1"/>
</dbReference>
<dbReference type="InterPro" id="IPR027417">
    <property type="entry name" value="P-loop_NTPase"/>
</dbReference>
<proteinExistence type="predicted"/>
<protein>
    <submittedName>
        <fullName evidence="5">Uncharacterized protein</fullName>
    </submittedName>
</protein>
<dbReference type="InterPro" id="IPR002182">
    <property type="entry name" value="NB-ARC"/>
</dbReference>
<dbReference type="SMART" id="SM00369">
    <property type="entry name" value="LRR_TYP"/>
    <property type="match status" value="3"/>
</dbReference>
<dbReference type="AlphaFoldDB" id="A0A8K0EA88"/>
<dbReference type="GO" id="GO:0006952">
    <property type="term" value="P:defense response"/>
    <property type="evidence" value="ECO:0007669"/>
    <property type="project" value="InterPro"/>
</dbReference>
<dbReference type="InterPro" id="IPR003591">
    <property type="entry name" value="Leu-rich_rpt_typical-subtyp"/>
</dbReference>
<comment type="caution">
    <text evidence="5">The sequence shown here is derived from an EMBL/GenBank/DDBJ whole genome shotgun (WGS) entry which is preliminary data.</text>
</comment>
<dbReference type="PANTHER" id="PTHR11017:SF527">
    <property type="entry name" value="TMV RESISTANCE PROTEIN N-LIKE"/>
    <property type="match status" value="1"/>
</dbReference>
<evidence type="ECO:0000256" key="1">
    <source>
        <dbReference type="ARBA" id="ARBA00022614"/>
    </source>
</evidence>
<dbReference type="InterPro" id="IPR044974">
    <property type="entry name" value="Disease_R_plants"/>
</dbReference>
<keyword evidence="6" id="KW-1185">Reference proteome</keyword>
<dbReference type="InterPro" id="IPR032675">
    <property type="entry name" value="LRR_dom_sf"/>
</dbReference>
<dbReference type="Pfam" id="PF00931">
    <property type="entry name" value="NB-ARC"/>
    <property type="match status" value="1"/>
</dbReference>
<feature type="domain" description="NB-ARC" evidence="3">
    <location>
        <begin position="24"/>
        <end position="179"/>
    </location>
</feature>
<dbReference type="PRINTS" id="PR00364">
    <property type="entry name" value="DISEASERSIST"/>
</dbReference>
<dbReference type="EMBL" id="VOIH02000008">
    <property type="protein sequence ID" value="KAF3439597.1"/>
    <property type="molecule type" value="Genomic_DNA"/>
</dbReference>